<evidence type="ECO:0000313" key="2">
    <source>
        <dbReference type="EMBL" id="MBO2445690.1"/>
    </source>
</evidence>
<keyword evidence="1" id="KW-0812">Transmembrane</keyword>
<dbReference type="RefSeq" id="WP_208253296.1">
    <property type="nucleotide sequence ID" value="NZ_JAGEOJ010000001.1"/>
</dbReference>
<dbReference type="Proteomes" id="UP000669179">
    <property type="component" value="Unassembled WGS sequence"/>
</dbReference>
<gene>
    <name evidence="2" type="ORF">J4573_01165</name>
</gene>
<keyword evidence="1" id="KW-1133">Transmembrane helix</keyword>
<keyword evidence="1" id="KW-0472">Membrane</keyword>
<feature type="transmembrane region" description="Helical" evidence="1">
    <location>
        <begin position="532"/>
        <end position="551"/>
    </location>
</feature>
<comment type="caution">
    <text evidence="2">The sequence shown here is derived from an EMBL/GenBank/DDBJ whole genome shotgun (WGS) entry which is preliminary data.</text>
</comment>
<sequence length="620" mass="66808">MDERDLNEAEQAVWQAYPCGDLVDLSMEQDQTIRATVLAALLLGAVPPQPGHSPGIRLRGARITGRLDLGGATLGTGLDCGDCEFEEDIDLADATLRTLRIEQCTVPVLRAARMRVDGLLSLDGTRAHEIRLEGAQVSGPLNMIGTRAGPIQADNLSVGGRLSAERLTVDGTFSLHNASFGSSLDLRSARLRVPDGIALSGGGLTVRGGVFCWDMTCEGELRLVGARLGANLTMDRAWLTNPGGTVLDLDGAAAGHIRARDMVVEAGRISMRGTQVAGSINLARSTLPAGPQLPDGPAAEAVLAIDNATMAHLALRNVRARGEIMVRSCRVTNRIVLSGAQVHNPGGTAVRLSRTEVGADLHCDGLNATGTVKLNRTRVGGHVELVDVRLKAPGRYAIEAHGLQAGEVSLLPAELVQGTVLLSHAQIGVLRDLPERWPTQLVLSGTRYEALEPRLPASARLRWLTRSPEGYESQPYEQLAQHYTETGQDADARKVLYAKERHRQAAETRFIRVWSRRLQDITTGYGYRPWRAVLWLAVLLAVGGAVFGIWPPDALKKDEAPHFNALVYTLDLLIPIVDLGQEHAFNPDGVLQWVSYVYVAAGWILATTVAAGVARVITRR</sequence>
<dbReference type="EMBL" id="JAGEOJ010000001">
    <property type="protein sequence ID" value="MBO2445690.1"/>
    <property type="molecule type" value="Genomic_DNA"/>
</dbReference>
<evidence type="ECO:0000256" key="1">
    <source>
        <dbReference type="SAM" id="Phobius"/>
    </source>
</evidence>
<feature type="transmembrane region" description="Helical" evidence="1">
    <location>
        <begin position="563"/>
        <end position="581"/>
    </location>
</feature>
<reference evidence="2" key="1">
    <citation type="submission" date="2021-03" db="EMBL/GenBank/DDBJ databases">
        <authorList>
            <person name="Kanchanasin P."/>
            <person name="Saeng-In P."/>
            <person name="Phongsopitanun W."/>
            <person name="Yuki M."/>
            <person name="Kudo T."/>
            <person name="Ohkuma M."/>
            <person name="Tanasupawat S."/>
        </authorList>
    </citation>
    <scope>NUCLEOTIDE SEQUENCE</scope>
    <source>
        <strain evidence="2">GKU 128</strain>
    </source>
</reference>
<dbReference type="AlphaFoldDB" id="A0A939T7B0"/>
<accession>A0A939T7B0</accession>
<feature type="transmembrane region" description="Helical" evidence="1">
    <location>
        <begin position="593"/>
        <end position="617"/>
    </location>
</feature>
<proteinExistence type="predicted"/>
<protein>
    <recommendedName>
        <fullName evidence="4">Oxidoreductase</fullName>
    </recommendedName>
</protein>
<name>A0A939T7B0_9ACTN</name>
<keyword evidence="3" id="KW-1185">Reference proteome</keyword>
<organism evidence="2 3">
    <name type="scientific">Actinomadura barringtoniae</name>
    <dbReference type="NCBI Taxonomy" id="1427535"/>
    <lineage>
        <taxon>Bacteria</taxon>
        <taxon>Bacillati</taxon>
        <taxon>Actinomycetota</taxon>
        <taxon>Actinomycetes</taxon>
        <taxon>Streptosporangiales</taxon>
        <taxon>Thermomonosporaceae</taxon>
        <taxon>Actinomadura</taxon>
    </lineage>
</organism>
<evidence type="ECO:0008006" key="4">
    <source>
        <dbReference type="Google" id="ProtNLM"/>
    </source>
</evidence>
<evidence type="ECO:0000313" key="3">
    <source>
        <dbReference type="Proteomes" id="UP000669179"/>
    </source>
</evidence>